<proteinExistence type="predicted"/>
<keyword evidence="3" id="KW-1185">Reference proteome</keyword>
<dbReference type="EMBL" id="CAJNDS010002279">
    <property type="protein sequence ID" value="CAE7408208.1"/>
    <property type="molecule type" value="Genomic_DNA"/>
</dbReference>
<evidence type="ECO:0000313" key="3">
    <source>
        <dbReference type="Proteomes" id="UP000604046"/>
    </source>
</evidence>
<feature type="signal peptide" evidence="1">
    <location>
        <begin position="1"/>
        <end position="18"/>
    </location>
</feature>
<keyword evidence="1" id="KW-0732">Signal</keyword>
<evidence type="ECO:0000256" key="1">
    <source>
        <dbReference type="SAM" id="SignalP"/>
    </source>
</evidence>
<reference evidence="2" key="1">
    <citation type="submission" date="2021-02" db="EMBL/GenBank/DDBJ databases">
        <authorList>
            <person name="Dougan E. K."/>
            <person name="Rhodes N."/>
            <person name="Thang M."/>
            <person name="Chan C."/>
        </authorList>
    </citation>
    <scope>NUCLEOTIDE SEQUENCE</scope>
</reference>
<evidence type="ECO:0008006" key="4">
    <source>
        <dbReference type="Google" id="ProtNLM"/>
    </source>
</evidence>
<sequence length="234" mass="27242">MHVVHLACTADVLTSLLGELSDTCWPWPGNSRDARLECAWYSYKDYCQWWNIADRCERKVFTNEALRLDYATLSQKYMRAAASRHVVFWLQYLMDTLLADMVEPEDYLLWMRGVCTGLAEMESVQLLNGRYLGDDACAKLQQAYYLYRACFDRLASRSLSLGSTRWTARPKQHQLEHLVLDFACVLRTNPRHDANYMGEDAVRRAKILAVSSHPLYVSRHVLLKYALQVSLRYR</sequence>
<protein>
    <recommendedName>
        <fullName evidence="4">KIF-binding protein</fullName>
    </recommendedName>
</protein>
<comment type="caution">
    <text evidence="2">The sequence shown here is derived from an EMBL/GenBank/DDBJ whole genome shotgun (WGS) entry which is preliminary data.</text>
</comment>
<dbReference type="AlphaFoldDB" id="A0A812QXP2"/>
<evidence type="ECO:0000313" key="2">
    <source>
        <dbReference type="EMBL" id="CAE7408208.1"/>
    </source>
</evidence>
<feature type="chain" id="PRO_5032845998" description="KIF-binding protein" evidence="1">
    <location>
        <begin position="19"/>
        <end position="234"/>
    </location>
</feature>
<name>A0A812QXP2_9DINO</name>
<dbReference type="Proteomes" id="UP000604046">
    <property type="component" value="Unassembled WGS sequence"/>
</dbReference>
<accession>A0A812QXP2</accession>
<dbReference type="OrthoDB" id="420251at2759"/>
<organism evidence="2 3">
    <name type="scientific">Symbiodinium natans</name>
    <dbReference type="NCBI Taxonomy" id="878477"/>
    <lineage>
        <taxon>Eukaryota</taxon>
        <taxon>Sar</taxon>
        <taxon>Alveolata</taxon>
        <taxon>Dinophyceae</taxon>
        <taxon>Suessiales</taxon>
        <taxon>Symbiodiniaceae</taxon>
        <taxon>Symbiodinium</taxon>
    </lineage>
</organism>
<gene>
    <name evidence="2" type="ORF">SNAT2548_LOCUS22204</name>
</gene>